<gene>
    <name evidence="1" type="ORF">DL240_14920</name>
</gene>
<protein>
    <submittedName>
        <fullName evidence="1">Uncharacterized protein</fullName>
    </submittedName>
</protein>
<dbReference type="Proteomes" id="UP000249169">
    <property type="component" value="Unassembled WGS sequence"/>
</dbReference>
<keyword evidence="2" id="KW-1185">Reference proteome</keyword>
<evidence type="ECO:0000313" key="1">
    <source>
        <dbReference type="EMBL" id="RAL20960.1"/>
    </source>
</evidence>
<dbReference type="EMBL" id="QHKO01000007">
    <property type="protein sequence ID" value="RAL20960.1"/>
    <property type="molecule type" value="Genomic_DNA"/>
</dbReference>
<accession>A0A328C503</accession>
<evidence type="ECO:0000313" key="2">
    <source>
        <dbReference type="Proteomes" id="UP000249169"/>
    </source>
</evidence>
<comment type="caution">
    <text evidence="1">The sequence shown here is derived from an EMBL/GenBank/DDBJ whole genome shotgun (WGS) entry which is preliminary data.</text>
</comment>
<name>A0A328C503_9DELT</name>
<organism evidence="1 2">
    <name type="scientific">Lujinxingia litoralis</name>
    <dbReference type="NCBI Taxonomy" id="2211119"/>
    <lineage>
        <taxon>Bacteria</taxon>
        <taxon>Deltaproteobacteria</taxon>
        <taxon>Bradymonadales</taxon>
        <taxon>Lujinxingiaceae</taxon>
        <taxon>Lujinxingia</taxon>
    </lineage>
</organism>
<sequence length="93" mass="10334">MPTWSVRADRRNVDLSHLQSELNALGATVQGLRVETAEAAHFWNAPDQGAFRDFVAVGSISHSELRALEIVAEELIGEFGWTIDFTRHDETGL</sequence>
<reference evidence="1 2" key="1">
    <citation type="submission" date="2018-05" db="EMBL/GenBank/DDBJ databases">
        <title>Lujinxingia marina gen. nov. sp. nov., a new facultative anaerobic member of the class Deltaproteobacteria, and proposal of Lujinxingaceae fam. nov.</title>
        <authorList>
            <person name="Li C.-M."/>
        </authorList>
    </citation>
    <scope>NUCLEOTIDE SEQUENCE [LARGE SCALE GENOMIC DNA]</scope>
    <source>
        <strain evidence="1 2">B210</strain>
    </source>
</reference>
<dbReference type="RefSeq" id="WP_111730691.1">
    <property type="nucleotide sequence ID" value="NZ_QHKO01000007.1"/>
</dbReference>
<dbReference type="AlphaFoldDB" id="A0A328C503"/>
<proteinExistence type="predicted"/>
<dbReference type="OrthoDB" id="5524196at2"/>